<feature type="non-terminal residue" evidence="1">
    <location>
        <position position="1"/>
    </location>
</feature>
<organism evidence="1 2">
    <name type="scientific">Coemansia aciculifera</name>
    <dbReference type="NCBI Taxonomy" id="417176"/>
    <lineage>
        <taxon>Eukaryota</taxon>
        <taxon>Fungi</taxon>
        <taxon>Fungi incertae sedis</taxon>
        <taxon>Zoopagomycota</taxon>
        <taxon>Kickxellomycotina</taxon>
        <taxon>Kickxellomycetes</taxon>
        <taxon>Kickxellales</taxon>
        <taxon>Kickxellaceae</taxon>
        <taxon>Coemansia</taxon>
    </lineage>
</organism>
<keyword evidence="2" id="KW-1185">Reference proteome</keyword>
<sequence>SSQREYIGGRTDDPSAPDAPLTWTNVGIAGLLLGINIAVSMWFGLGLSSSLLVSALRCVVQLSLLGLILQQIFETANPVYIFGMTLVLGVLAAFEVTYWRSRRQFPWMYTGTLVSITGSALVVALFGNAYALNMSPAYTAVKFIPTIGMLFGKCMIGVSIGMGSVMESLDSNRDRVEAMLAFGASRWEATKPIVVEALRSALLPTITNMGITGLISIPGMMTGWILAGADVLEAARYQQVVMFMISASTATSTLASVLFCTFVLVDGTPMLRLDRLVASNGSPFAGLQKNGSAAAAARSSLRLEQLRSNCRPMSDMGHLRKSASGLSTRRPPSFCESQSTPQQHSGQRPDSSPFLPSGYVENGQHDAAGFPLSNAAALVSTGRHAHMLPRHDHAGPSGSVSTISELPSRHQHGYAPVAGAHPTALYSQNTLDREIPSELITASLLDPHPIVVPPPGSRLAFAGATSREMAHTFRSLPSLEDTLLRRARAPLCLYNYWQYLADIESSPEELEFWLSLADYEELHRRFARIDPPRANSPLLSLGARAFRSGRVESGALGRPSPHESGTAGLLAAPLRAKAGPMDVETQELDDYLARLSHQTIVAASDSRCRVHRQCRDSHCPFTQASDGRPTLDMPHHQLVRQKGIGGFFSRIFSGEHNTSLQPTTGAADVAPLLAPGTAEPKPLNPPSEDEVRRAAEQLYFHYFLPGGPSELYIGPQLREEIASRVERDQRLDAELFLPAKRHAYEAMRNESYLRFLRERLLHNTTRGTAAPRIALGL</sequence>
<evidence type="ECO:0000313" key="1">
    <source>
        <dbReference type="EMBL" id="KAJ2891645.1"/>
    </source>
</evidence>
<protein>
    <submittedName>
        <fullName evidence="1">Uncharacterized protein</fullName>
    </submittedName>
</protein>
<evidence type="ECO:0000313" key="2">
    <source>
        <dbReference type="Proteomes" id="UP001139981"/>
    </source>
</evidence>
<feature type="non-terminal residue" evidence="1">
    <location>
        <position position="777"/>
    </location>
</feature>
<accession>A0ACC1M249</accession>
<comment type="caution">
    <text evidence="1">The sequence shown here is derived from an EMBL/GenBank/DDBJ whole genome shotgun (WGS) entry which is preliminary data.</text>
</comment>
<reference evidence="1" key="1">
    <citation type="submission" date="2022-07" db="EMBL/GenBank/DDBJ databases">
        <title>Phylogenomic reconstructions and comparative analyses of Kickxellomycotina fungi.</title>
        <authorList>
            <person name="Reynolds N.K."/>
            <person name="Stajich J.E."/>
            <person name="Barry K."/>
            <person name="Grigoriev I.V."/>
            <person name="Crous P."/>
            <person name="Smith M.E."/>
        </authorList>
    </citation>
    <scope>NUCLEOTIDE SEQUENCE</scope>
    <source>
        <strain evidence="1">CBS 190363</strain>
    </source>
</reference>
<dbReference type="Proteomes" id="UP001139981">
    <property type="component" value="Unassembled WGS sequence"/>
</dbReference>
<gene>
    <name evidence="1" type="ORF">IWW38_003534</name>
</gene>
<proteinExistence type="predicted"/>
<name>A0ACC1M249_9FUNG</name>
<dbReference type="EMBL" id="JANBVB010000932">
    <property type="protein sequence ID" value="KAJ2891645.1"/>
    <property type="molecule type" value="Genomic_DNA"/>
</dbReference>